<dbReference type="EMBL" id="JBHTLJ010000002">
    <property type="protein sequence ID" value="MFD1162219.1"/>
    <property type="molecule type" value="Genomic_DNA"/>
</dbReference>
<dbReference type="Pfam" id="PF01619">
    <property type="entry name" value="Pro_dh"/>
    <property type="match status" value="1"/>
</dbReference>
<proteinExistence type="predicted"/>
<dbReference type="Gene3D" id="3.20.20.220">
    <property type="match status" value="1"/>
</dbReference>
<comment type="caution">
    <text evidence="3">The sequence shown here is derived from an EMBL/GenBank/DDBJ whole genome shotgun (WGS) entry which is preliminary data.</text>
</comment>
<dbReference type="RefSeq" id="WP_311938315.1">
    <property type="nucleotide sequence ID" value="NZ_JAVSCK010000002.1"/>
</dbReference>
<keyword evidence="4" id="KW-1185">Reference proteome</keyword>
<evidence type="ECO:0000313" key="4">
    <source>
        <dbReference type="Proteomes" id="UP001597163"/>
    </source>
</evidence>
<dbReference type="InterPro" id="IPR002872">
    <property type="entry name" value="Proline_DH_dom"/>
</dbReference>
<dbReference type="InterPro" id="IPR015659">
    <property type="entry name" value="Proline_oxidase"/>
</dbReference>
<feature type="domain" description="Proline dehydrogenase" evidence="2">
    <location>
        <begin position="80"/>
        <end position="377"/>
    </location>
</feature>
<dbReference type="PANTHER" id="PTHR13914:SF0">
    <property type="entry name" value="PROLINE DEHYDROGENASE 1, MITOCHONDRIAL"/>
    <property type="match status" value="1"/>
</dbReference>
<organism evidence="3 4">
    <name type="scientific">Hwangdonia seohaensis</name>
    <dbReference type="NCBI Taxonomy" id="1240727"/>
    <lineage>
        <taxon>Bacteria</taxon>
        <taxon>Pseudomonadati</taxon>
        <taxon>Bacteroidota</taxon>
        <taxon>Flavobacteriia</taxon>
        <taxon>Flavobacteriales</taxon>
        <taxon>Flavobacteriaceae</taxon>
        <taxon>Hwangdonia</taxon>
    </lineage>
</organism>
<sequence>MQKVDPIFENTEIAFALKSDSELERAYFLFKMISIEPLVKIGTAATNFAIKAHLPIEGLIRSTVFDHFCGGVNEDDCLPVIDRMYEKGVSSVLDYSVEGKENVTQFDAALKVVLKIIDFAKEIDAIPIAVFKPTGFGRFYLYEKLSKGEALTEKEQEEWERVVNRYDAVCKKSKENDIAILIDAEESWMQDAADDLITQMMRKYNTEKSIVFNTLQMYRHDRLDFLKQQHALAKKEGFYLGYKLVRGAYMEKENDRAEEKGYVSPICENKKATDTNFDEGLRYILDNLNDISLFSGTHNEESSYLLMQLMQEHGLENNDPRVWFGQLYGMSDHISYNLADRGYNVAKYMPFGPVRDVMPYLIRRAEENTSVAGQTSRELNLLAKEKKRRKQK</sequence>
<dbReference type="SUPFAM" id="SSF51730">
    <property type="entry name" value="FAD-linked oxidoreductase"/>
    <property type="match status" value="1"/>
</dbReference>
<protein>
    <submittedName>
        <fullName evidence="3">Proline dehydrogenase family protein</fullName>
    </submittedName>
</protein>
<gene>
    <name evidence="3" type="ORF">ACFQ2E_07310</name>
</gene>
<name>A0ABW3RAZ3_9FLAO</name>
<dbReference type="PANTHER" id="PTHR13914">
    <property type="entry name" value="PROLINE OXIDASE"/>
    <property type="match status" value="1"/>
</dbReference>
<keyword evidence="1" id="KW-0560">Oxidoreductase</keyword>
<evidence type="ECO:0000313" key="3">
    <source>
        <dbReference type="EMBL" id="MFD1162219.1"/>
    </source>
</evidence>
<evidence type="ECO:0000256" key="1">
    <source>
        <dbReference type="ARBA" id="ARBA00023002"/>
    </source>
</evidence>
<evidence type="ECO:0000259" key="2">
    <source>
        <dbReference type="Pfam" id="PF01619"/>
    </source>
</evidence>
<dbReference type="InterPro" id="IPR029041">
    <property type="entry name" value="FAD-linked_oxidoreductase-like"/>
</dbReference>
<accession>A0ABW3RAZ3</accession>
<dbReference type="Proteomes" id="UP001597163">
    <property type="component" value="Unassembled WGS sequence"/>
</dbReference>
<reference evidence="4" key="1">
    <citation type="journal article" date="2019" name="Int. J. Syst. Evol. Microbiol.">
        <title>The Global Catalogue of Microorganisms (GCM) 10K type strain sequencing project: providing services to taxonomists for standard genome sequencing and annotation.</title>
        <authorList>
            <consortium name="The Broad Institute Genomics Platform"/>
            <consortium name="The Broad Institute Genome Sequencing Center for Infectious Disease"/>
            <person name="Wu L."/>
            <person name="Ma J."/>
        </authorList>
    </citation>
    <scope>NUCLEOTIDE SEQUENCE [LARGE SCALE GENOMIC DNA]</scope>
    <source>
        <strain evidence="4">CCUG 63246</strain>
    </source>
</reference>